<reference evidence="5 6" key="1">
    <citation type="submission" date="2020-06" db="EMBL/GenBank/DDBJ databases">
        <title>Draft genome of Uliginosibacterium sp. IMCC34675.</title>
        <authorList>
            <person name="Song J."/>
        </authorList>
    </citation>
    <scope>NUCLEOTIDE SEQUENCE [LARGE SCALE GENOMIC DNA]</scope>
    <source>
        <strain evidence="5 6">IMCC34675</strain>
    </source>
</reference>
<accession>A0ABX2IR49</accession>
<dbReference type="SUPFAM" id="SSF46548">
    <property type="entry name" value="alpha-helical ferredoxin"/>
    <property type="match status" value="1"/>
</dbReference>
<organism evidence="5 6">
    <name type="scientific">Uliginosibacterium aquaticum</name>
    <dbReference type="NCBI Taxonomy" id="2731212"/>
    <lineage>
        <taxon>Bacteria</taxon>
        <taxon>Pseudomonadati</taxon>
        <taxon>Pseudomonadota</taxon>
        <taxon>Betaproteobacteria</taxon>
        <taxon>Rhodocyclales</taxon>
        <taxon>Zoogloeaceae</taxon>
        <taxon>Uliginosibacterium</taxon>
    </lineage>
</organism>
<evidence type="ECO:0000256" key="2">
    <source>
        <dbReference type="ARBA" id="ARBA00023004"/>
    </source>
</evidence>
<dbReference type="PROSITE" id="PS51379">
    <property type="entry name" value="4FE4S_FER_2"/>
    <property type="match status" value="2"/>
</dbReference>
<gene>
    <name evidence="5" type="ORF">HJ583_016870</name>
</gene>
<evidence type="ECO:0000256" key="3">
    <source>
        <dbReference type="ARBA" id="ARBA00023014"/>
    </source>
</evidence>
<dbReference type="Gene3D" id="1.10.1060.10">
    <property type="entry name" value="Alpha-helical ferredoxin"/>
    <property type="match status" value="1"/>
</dbReference>
<comment type="caution">
    <text evidence="5">The sequence shown here is derived from an EMBL/GenBank/DDBJ whole genome shotgun (WGS) entry which is preliminary data.</text>
</comment>
<dbReference type="PROSITE" id="PS00198">
    <property type="entry name" value="4FE4S_FER_1"/>
    <property type="match status" value="2"/>
</dbReference>
<dbReference type="EMBL" id="JABCSC020000005">
    <property type="protein sequence ID" value="NSL56708.1"/>
    <property type="molecule type" value="Genomic_DNA"/>
</dbReference>
<dbReference type="Pfam" id="PF17179">
    <property type="entry name" value="Fer4_22"/>
    <property type="match status" value="1"/>
</dbReference>
<dbReference type="RefSeq" id="WP_170023019.1">
    <property type="nucleotide sequence ID" value="NZ_JABCSC020000005.1"/>
</dbReference>
<keyword evidence="6" id="KW-1185">Reference proteome</keyword>
<name>A0ABX2IR49_9RHOO</name>
<sequence length="384" mass="42624">MSDMRYLHRADLPTLFSAIREAGYRLIGPREETGQGGLVYREIDGVEDLPQGVRDSQAPGHYRLVKTGSARCFAWANTASAIKPYLYAPREKLWRAVRKDGRVHFEAVEREAAKTAILGVRACDLAALELQDAHFLQGAYVDPYYKARRERLLLVAVNCTHAADTCFCASTGDGPAAREGYDLLLDELEEGYLLRVGSERGAMIAADLPLQPASAAQQAEASAQSEACARQQQRALPSQQRLQQLDALLEDARWTRIAERCLSCGNCTAVCPTCFCHREFEVPALDGKSTEHWRDADSCFNEDHSYIVGEVVRHGSRERYRQWMTHKLFNWVPQYGRIGCTGCGRCTTWCPASIDFVLEANVLLGLAAAPEVELPHVDGSEAAE</sequence>
<dbReference type="InterPro" id="IPR009051">
    <property type="entry name" value="Helical_ferredxn"/>
</dbReference>
<keyword evidence="2" id="KW-0408">Iron</keyword>
<keyword evidence="3" id="KW-0411">Iron-sulfur</keyword>
<proteinExistence type="predicted"/>
<keyword evidence="1" id="KW-0479">Metal-binding</keyword>
<evidence type="ECO:0000313" key="5">
    <source>
        <dbReference type="EMBL" id="NSL56708.1"/>
    </source>
</evidence>
<evidence type="ECO:0000313" key="6">
    <source>
        <dbReference type="Proteomes" id="UP000778523"/>
    </source>
</evidence>
<dbReference type="InterPro" id="IPR017900">
    <property type="entry name" value="4Fe4S_Fe_S_CS"/>
</dbReference>
<feature type="domain" description="4Fe-4S ferredoxin-type" evidence="4">
    <location>
        <begin position="331"/>
        <end position="359"/>
    </location>
</feature>
<dbReference type="Proteomes" id="UP000778523">
    <property type="component" value="Unassembled WGS sequence"/>
</dbReference>
<dbReference type="PANTHER" id="PTHR40447:SF1">
    <property type="entry name" value="ANAEROBIC SULFITE REDUCTASE SUBUNIT A"/>
    <property type="match status" value="1"/>
</dbReference>
<evidence type="ECO:0000256" key="1">
    <source>
        <dbReference type="ARBA" id="ARBA00022723"/>
    </source>
</evidence>
<protein>
    <submittedName>
        <fullName evidence="5">4Fe-4S dicluster domain-containing protein</fullName>
    </submittedName>
</protein>
<dbReference type="PANTHER" id="PTHR40447">
    <property type="entry name" value="ANAEROBIC SULFITE REDUCTASE SUBUNIT A"/>
    <property type="match status" value="1"/>
</dbReference>
<evidence type="ECO:0000259" key="4">
    <source>
        <dbReference type="PROSITE" id="PS51379"/>
    </source>
</evidence>
<dbReference type="InterPro" id="IPR017896">
    <property type="entry name" value="4Fe4S_Fe-S-bd"/>
</dbReference>
<feature type="domain" description="4Fe-4S ferredoxin-type" evidence="4">
    <location>
        <begin position="252"/>
        <end position="281"/>
    </location>
</feature>